<evidence type="ECO:0000313" key="2">
    <source>
        <dbReference type="EMBL" id="NNG80057.1"/>
    </source>
</evidence>
<dbReference type="KEGG" id="blut:EW640_12495"/>
<dbReference type="Proteomes" id="UP000501518">
    <property type="component" value="Chromosome"/>
</dbReference>
<dbReference type="EMBL" id="CP035810">
    <property type="protein sequence ID" value="QIN30001.1"/>
    <property type="molecule type" value="Genomic_DNA"/>
</dbReference>
<dbReference type="PANTHER" id="PTHR30383">
    <property type="entry name" value="THIOESTERASE 1/PROTEASE 1/LYSOPHOSPHOLIPASE L1"/>
    <property type="match status" value="1"/>
</dbReference>
<accession>A0A6G8KZF4</accession>
<dbReference type="GO" id="GO:0004622">
    <property type="term" value="F:phosphatidylcholine lysophospholipase activity"/>
    <property type="evidence" value="ECO:0007669"/>
    <property type="project" value="TreeGrafter"/>
</dbReference>
<dbReference type="InterPro" id="IPR051532">
    <property type="entry name" value="Ester_Hydrolysis_Enzymes"/>
</dbReference>
<reference evidence="2 5" key="2">
    <citation type="submission" date="2020-05" db="EMBL/GenBank/DDBJ databases">
        <title>MicrobeNet Type strains.</title>
        <authorList>
            <person name="Nicholson A.C."/>
        </authorList>
    </citation>
    <scope>NUCLEOTIDE SEQUENCE [LARGE SCALE GENOMIC DNA]</scope>
    <source>
        <strain evidence="2 5">CCUG 46604</strain>
    </source>
</reference>
<dbReference type="PANTHER" id="PTHR30383:SF5">
    <property type="entry name" value="SGNH HYDROLASE-TYPE ESTERASE DOMAIN-CONTAINING PROTEIN"/>
    <property type="match status" value="1"/>
</dbReference>
<proteinExistence type="predicted"/>
<dbReference type="InterPro" id="IPR013830">
    <property type="entry name" value="SGNH_hydro"/>
</dbReference>
<evidence type="ECO:0000313" key="3">
    <source>
        <dbReference type="EMBL" id="QIN30001.1"/>
    </source>
</evidence>
<sequence>MGIALRRGRAQSRNHMMHWAQPQEGTLTYVALGDSAGVGVGVDDPARGYVGVIAKRLAEVTGETVRVVNLSTYGARAKNVLDAQLPKLAEVTAPDFVTCVIGSNDVAWAPAFKTDDFARDMTAVASKLPQGAVMGLVPNFLHWPYDRRAIRANHAIRQAASLHGHAIADIDTATKALSLREYLATFSGDYFHPNATGHALWADAIWEQLADQLTASAS</sequence>
<dbReference type="AlphaFoldDB" id="A0A6G8KZF4"/>
<dbReference type="InterPro" id="IPR036514">
    <property type="entry name" value="SGNH_hydro_sf"/>
</dbReference>
<dbReference type="Proteomes" id="UP000549517">
    <property type="component" value="Unassembled WGS sequence"/>
</dbReference>
<dbReference type="EMBL" id="JABEMC010000009">
    <property type="protein sequence ID" value="NNG80057.1"/>
    <property type="molecule type" value="Genomic_DNA"/>
</dbReference>
<dbReference type="Gene3D" id="3.40.50.1110">
    <property type="entry name" value="SGNH hydrolase"/>
    <property type="match status" value="1"/>
</dbReference>
<protein>
    <submittedName>
        <fullName evidence="3">SGNH/GDSL hydrolase family protein</fullName>
    </submittedName>
</protein>
<name>A0A6G8KZF4_9MICO</name>
<dbReference type="Pfam" id="PF13472">
    <property type="entry name" value="Lipase_GDSL_2"/>
    <property type="match status" value="1"/>
</dbReference>
<keyword evidence="3" id="KW-0378">Hydrolase</keyword>
<feature type="domain" description="SGNH hydrolase-type esterase" evidence="1">
    <location>
        <begin position="31"/>
        <end position="200"/>
    </location>
</feature>
<reference evidence="3 4" key="1">
    <citation type="submission" date="2019-02" db="EMBL/GenBank/DDBJ databases">
        <title>Complete Genome Sequence and Methylome Analysis of Brevibacterium luteolum NEB1784.</title>
        <authorList>
            <person name="Fomenkov A."/>
            <person name="Roberts R.J."/>
        </authorList>
    </citation>
    <scope>NUCLEOTIDE SEQUENCE [LARGE SCALE GENOMIC DNA]</scope>
    <source>
        <strain evidence="3 4">NEB1784</strain>
    </source>
</reference>
<evidence type="ECO:0000313" key="5">
    <source>
        <dbReference type="Proteomes" id="UP000549517"/>
    </source>
</evidence>
<organism evidence="3 4">
    <name type="scientific">Brevibacterium luteolum</name>
    <dbReference type="NCBI Taxonomy" id="199591"/>
    <lineage>
        <taxon>Bacteria</taxon>
        <taxon>Bacillati</taxon>
        <taxon>Actinomycetota</taxon>
        <taxon>Actinomycetes</taxon>
        <taxon>Micrococcales</taxon>
        <taxon>Brevibacteriaceae</taxon>
        <taxon>Brevibacterium</taxon>
    </lineage>
</organism>
<evidence type="ECO:0000313" key="4">
    <source>
        <dbReference type="Proteomes" id="UP000501518"/>
    </source>
</evidence>
<dbReference type="SUPFAM" id="SSF52266">
    <property type="entry name" value="SGNH hydrolase"/>
    <property type="match status" value="1"/>
</dbReference>
<gene>
    <name evidence="3" type="ORF">EW640_12495</name>
    <name evidence="2" type="ORF">HLA91_11860</name>
</gene>
<dbReference type="RefSeq" id="WP_165884385.1">
    <property type="nucleotide sequence ID" value="NZ_BAAAKH010000013.1"/>
</dbReference>
<evidence type="ECO:0000259" key="1">
    <source>
        <dbReference type="Pfam" id="PF13472"/>
    </source>
</evidence>